<comment type="cofactor">
    <cofactor evidence="1">
        <name>Zn(2+)</name>
        <dbReference type="ChEBI" id="CHEBI:29105"/>
    </cofactor>
</comment>
<feature type="domain" description="Adenosine deaminase" evidence="8">
    <location>
        <begin position="9"/>
        <end position="332"/>
    </location>
</feature>
<protein>
    <submittedName>
        <fullName evidence="9">Adenosine deaminase putative</fullName>
    </submittedName>
</protein>
<dbReference type="PANTHER" id="PTHR11409">
    <property type="entry name" value="ADENOSINE DEAMINASE"/>
    <property type="match status" value="1"/>
</dbReference>
<dbReference type="FunFam" id="3.20.20.140:FF:000107">
    <property type="entry name" value="Adenosine deaminase putative"/>
    <property type="match status" value="1"/>
</dbReference>
<evidence type="ECO:0000256" key="5">
    <source>
        <dbReference type="ARBA" id="ARBA00022833"/>
    </source>
</evidence>
<evidence type="ECO:0000259" key="8">
    <source>
        <dbReference type="Pfam" id="PF00962"/>
    </source>
</evidence>
<evidence type="ECO:0000256" key="1">
    <source>
        <dbReference type="ARBA" id="ARBA00001947"/>
    </source>
</evidence>
<gene>
    <name evidence="9" type="ORF">CL6EHI_005040</name>
</gene>
<dbReference type="Proteomes" id="UP000078387">
    <property type="component" value="Unassembled WGS sequence"/>
</dbReference>
<dbReference type="InterPro" id="IPR006330">
    <property type="entry name" value="Ado/ade_deaminase"/>
</dbReference>
<evidence type="ECO:0000256" key="4">
    <source>
        <dbReference type="ARBA" id="ARBA00022801"/>
    </source>
</evidence>
<evidence type="ECO:0000256" key="2">
    <source>
        <dbReference type="ARBA" id="ARBA00006676"/>
    </source>
</evidence>
<dbReference type="VEuPathDB" id="AmoebaDB:EHI7A_047780"/>
<name>A0A5K1U7C5_ENTHI</name>
<dbReference type="PANTHER" id="PTHR11409:SF42">
    <property type="entry name" value="ADENOSINE DEAMINASE-LIKE PROTEIN"/>
    <property type="match status" value="1"/>
</dbReference>
<keyword evidence="5" id="KW-0862">Zinc</keyword>
<evidence type="ECO:0000313" key="10">
    <source>
        <dbReference type="Proteomes" id="UP000078387"/>
    </source>
</evidence>
<dbReference type="GO" id="GO:0006154">
    <property type="term" value="P:adenosine catabolic process"/>
    <property type="evidence" value="ECO:0007669"/>
    <property type="project" value="TreeGrafter"/>
</dbReference>
<dbReference type="InterPro" id="IPR001365">
    <property type="entry name" value="A_deaminase_dom"/>
</dbReference>
<sequence>MNLFIQQFPKVELHSHLNGSIREDTLKLWHKNTHITELIDSILSPKTSCEEALSNCFKAFDLIYEATNSLERIKILAMQVLEDYDNDNTIIAEIRTTPRKLEGHSQRDYIDTVVNAFEDYIKQRTKTTPFYPYLILSINRSRLNDAYETIELASEYQKKTPFVRGIELSGNPFKGTWKEIIPLMEHAKELELPVTMHIGEKVDDEECVKLIECYPSRVGHGIFLNKKAIELMHENNIGCEVCLTSNMVSRSIKGYDKHPMMNKALFKGKVFISCDDRGLFRTSMVNEMRHAIQAYCHNNEQEGKEFMKQLCLNGIQFSFLSSEIKQKLRDYVLGINI</sequence>
<dbReference type="AlphaFoldDB" id="A0A5K1U7C5"/>
<accession>A0A5K1U7C5</accession>
<keyword evidence="6" id="KW-0546">Nucleotide metabolism</keyword>
<evidence type="ECO:0000256" key="3">
    <source>
        <dbReference type="ARBA" id="ARBA00022723"/>
    </source>
</evidence>
<keyword evidence="3" id="KW-0479">Metal-binding</keyword>
<organism evidence="9 10">
    <name type="scientific">Entamoeba histolytica</name>
    <dbReference type="NCBI Taxonomy" id="5759"/>
    <lineage>
        <taxon>Eukaryota</taxon>
        <taxon>Amoebozoa</taxon>
        <taxon>Evosea</taxon>
        <taxon>Archamoebae</taxon>
        <taxon>Mastigamoebida</taxon>
        <taxon>Entamoebidae</taxon>
        <taxon>Entamoeba</taxon>
    </lineage>
</organism>
<evidence type="ECO:0000256" key="6">
    <source>
        <dbReference type="ARBA" id="ARBA00023080"/>
    </source>
</evidence>
<comment type="similarity">
    <text evidence="2">Belongs to the metallo-dependent hydrolases superfamily. Adenosine and AMP deaminases family.</text>
</comment>
<dbReference type="GO" id="GO:0004000">
    <property type="term" value="F:adenosine deaminase activity"/>
    <property type="evidence" value="ECO:0007669"/>
    <property type="project" value="TreeGrafter"/>
</dbReference>
<dbReference type="OMA" id="RPQFKPY"/>
<dbReference type="GO" id="GO:0009117">
    <property type="term" value="P:nucleotide metabolic process"/>
    <property type="evidence" value="ECO:0007669"/>
    <property type="project" value="UniProtKB-KW"/>
</dbReference>
<reference evidence="9 10" key="1">
    <citation type="submission" date="2016-05" db="EMBL/GenBank/DDBJ databases">
        <title>First whole genome sequencing of Entamoeba histolytica HM1:IMSS-clone-6.</title>
        <authorList>
            <person name="Mukherjee Avik.K."/>
            <person name="Izumyama S."/>
            <person name="Nakada-Tsukui K."/>
            <person name="Nozaki T."/>
        </authorList>
    </citation>
    <scope>NUCLEOTIDE SEQUENCE [LARGE SCALE GENOMIC DNA]</scope>
    <source>
        <strain evidence="9 10">HM1:IMSS clone 6</strain>
    </source>
</reference>
<dbReference type="VEuPathDB" id="AmoebaDB:EHI5A_039560"/>
<comment type="caution">
    <text evidence="9">The sequence shown here is derived from an EMBL/GenBank/DDBJ whole genome shotgun (WGS) entry which is preliminary data.</text>
</comment>
<keyword evidence="4" id="KW-0378">Hydrolase</keyword>
<dbReference type="Pfam" id="PF00962">
    <property type="entry name" value="A_deaminase"/>
    <property type="match status" value="1"/>
</dbReference>
<dbReference type="GO" id="GO:0046103">
    <property type="term" value="P:inosine biosynthetic process"/>
    <property type="evidence" value="ECO:0007669"/>
    <property type="project" value="TreeGrafter"/>
</dbReference>
<comment type="catalytic activity">
    <reaction evidence="7">
        <text>N(6)-methyl-AMP + H2O + H(+) = IMP + methylamine</text>
        <dbReference type="Rhea" id="RHEA:16001"/>
        <dbReference type="ChEBI" id="CHEBI:15377"/>
        <dbReference type="ChEBI" id="CHEBI:15378"/>
        <dbReference type="ChEBI" id="CHEBI:58053"/>
        <dbReference type="ChEBI" id="CHEBI:59338"/>
        <dbReference type="ChEBI" id="CHEBI:144842"/>
    </reaction>
    <physiologicalReaction direction="left-to-right" evidence="7">
        <dbReference type="Rhea" id="RHEA:16002"/>
    </physiologicalReaction>
</comment>
<evidence type="ECO:0000313" key="9">
    <source>
        <dbReference type="EMBL" id="GAT94574.1"/>
    </source>
</evidence>
<proteinExistence type="inferred from homology"/>
<dbReference type="SUPFAM" id="SSF51556">
    <property type="entry name" value="Metallo-dependent hydrolases"/>
    <property type="match status" value="1"/>
</dbReference>
<evidence type="ECO:0000256" key="7">
    <source>
        <dbReference type="ARBA" id="ARBA00048787"/>
    </source>
</evidence>
<dbReference type="EMBL" id="BDEQ01000001">
    <property type="protein sequence ID" value="GAT94574.1"/>
    <property type="molecule type" value="Genomic_DNA"/>
</dbReference>
<dbReference type="GO" id="GO:0046872">
    <property type="term" value="F:metal ion binding"/>
    <property type="evidence" value="ECO:0007669"/>
    <property type="project" value="UniProtKB-KW"/>
</dbReference>
<dbReference type="VEuPathDB" id="AmoebaDB:EHI8A_046890"/>
<dbReference type="VEuPathDB" id="AmoebaDB:KM1_094110"/>
<dbReference type="Gene3D" id="3.20.20.140">
    <property type="entry name" value="Metal-dependent hydrolases"/>
    <property type="match status" value="1"/>
</dbReference>
<dbReference type="VEuPathDB" id="AmoebaDB:EHI_005040"/>
<dbReference type="InterPro" id="IPR032466">
    <property type="entry name" value="Metal_Hydrolase"/>
</dbReference>